<dbReference type="EMBL" id="PDEQ01000010">
    <property type="protein sequence ID" value="PEN11281.1"/>
    <property type="molecule type" value="Genomic_DNA"/>
</dbReference>
<organism evidence="11 12">
    <name type="scientific">Longibacter salinarum</name>
    <dbReference type="NCBI Taxonomy" id="1850348"/>
    <lineage>
        <taxon>Bacteria</taxon>
        <taxon>Pseudomonadati</taxon>
        <taxon>Rhodothermota</taxon>
        <taxon>Rhodothermia</taxon>
        <taxon>Rhodothermales</taxon>
        <taxon>Salisaetaceae</taxon>
        <taxon>Longibacter</taxon>
    </lineage>
</organism>
<keyword evidence="4 11" id="KW-0132">Cell division</keyword>
<dbReference type="OrthoDB" id="1495773at2"/>
<dbReference type="Gene3D" id="6.10.250.790">
    <property type="match status" value="1"/>
</dbReference>
<dbReference type="GO" id="GO:0000921">
    <property type="term" value="P:septin ring assembly"/>
    <property type="evidence" value="ECO:0007669"/>
    <property type="project" value="TreeGrafter"/>
</dbReference>
<feature type="compositionally biased region" description="Basic and acidic residues" evidence="10">
    <location>
        <begin position="97"/>
        <end position="109"/>
    </location>
</feature>
<evidence type="ECO:0000256" key="3">
    <source>
        <dbReference type="ARBA" id="ARBA00022490"/>
    </source>
</evidence>
<dbReference type="Proteomes" id="UP000220102">
    <property type="component" value="Unassembled WGS sequence"/>
</dbReference>
<dbReference type="InterPro" id="IPR036192">
    <property type="entry name" value="Cell_div_ZapA-like_sf"/>
</dbReference>
<dbReference type="RefSeq" id="WP_098078315.1">
    <property type="nucleotide sequence ID" value="NZ_PDEQ01000010.1"/>
</dbReference>
<dbReference type="GO" id="GO:0005829">
    <property type="term" value="C:cytosol"/>
    <property type="evidence" value="ECO:0007669"/>
    <property type="project" value="TreeGrafter"/>
</dbReference>
<feature type="region of interest" description="Disordered" evidence="10">
    <location>
        <begin position="93"/>
        <end position="140"/>
    </location>
</feature>
<sequence length="140" mass="15446">MAESSTKSIRVHILGREYALRVEEEDEEHTRTMAAFVNRRMEAFKDAHPEQAELTTAVITALALADELHQMRDSATADTEHVTSELRRLAETLSDVIEEKASPPERSEESVDTPALAMGAAQGTPVDEEQSETPPSEQGE</sequence>
<evidence type="ECO:0000313" key="11">
    <source>
        <dbReference type="EMBL" id="PEN11281.1"/>
    </source>
</evidence>
<keyword evidence="12" id="KW-1185">Reference proteome</keyword>
<gene>
    <name evidence="11" type="ORF">CRI94_15945</name>
</gene>
<evidence type="ECO:0000256" key="6">
    <source>
        <dbReference type="ARBA" id="ARBA00023306"/>
    </source>
</evidence>
<dbReference type="InterPro" id="IPR053712">
    <property type="entry name" value="Bac_CellDiv_Activator"/>
</dbReference>
<dbReference type="GO" id="GO:0030428">
    <property type="term" value="C:cell septum"/>
    <property type="evidence" value="ECO:0007669"/>
    <property type="project" value="TreeGrafter"/>
</dbReference>
<evidence type="ECO:0000256" key="7">
    <source>
        <dbReference type="ARBA" id="ARBA00024910"/>
    </source>
</evidence>
<dbReference type="Pfam" id="PF05164">
    <property type="entry name" value="ZapA"/>
    <property type="match status" value="1"/>
</dbReference>
<keyword evidence="5" id="KW-0717">Septation</keyword>
<evidence type="ECO:0000256" key="5">
    <source>
        <dbReference type="ARBA" id="ARBA00023210"/>
    </source>
</evidence>
<comment type="function">
    <text evidence="7">Activator of cell division through the inhibition of FtsZ GTPase activity, therefore promoting FtsZ assembly into bundles of protofilaments necessary for the formation of the division Z ring. It is recruited early at mid-cell but it is not essential for cell division.</text>
</comment>
<protein>
    <recommendedName>
        <fullName evidence="2">Cell division protein ZapA</fullName>
    </recommendedName>
    <alternativeName>
        <fullName evidence="9">Z ring-associated protein ZapA</fullName>
    </alternativeName>
</protein>
<evidence type="ECO:0000256" key="8">
    <source>
        <dbReference type="ARBA" id="ARBA00026068"/>
    </source>
</evidence>
<dbReference type="InterPro" id="IPR007838">
    <property type="entry name" value="Cell_div_ZapA-like"/>
</dbReference>
<keyword evidence="6" id="KW-0131">Cell cycle</keyword>
<comment type="subcellular location">
    <subcellularLocation>
        <location evidence="1">Cytoplasm</location>
    </subcellularLocation>
</comment>
<evidence type="ECO:0000256" key="9">
    <source>
        <dbReference type="ARBA" id="ARBA00033158"/>
    </source>
</evidence>
<dbReference type="GO" id="GO:0000917">
    <property type="term" value="P:division septum assembly"/>
    <property type="evidence" value="ECO:0007669"/>
    <property type="project" value="UniProtKB-KW"/>
</dbReference>
<dbReference type="PANTHER" id="PTHR34981:SF1">
    <property type="entry name" value="CELL DIVISION PROTEIN ZAPA"/>
    <property type="match status" value="1"/>
</dbReference>
<evidence type="ECO:0000313" key="12">
    <source>
        <dbReference type="Proteomes" id="UP000220102"/>
    </source>
</evidence>
<reference evidence="11 12" key="1">
    <citation type="submission" date="2017-10" db="EMBL/GenBank/DDBJ databases">
        <title>Draft genome of Longibacter Salinarum.</title>
        <authorList>
            <person name="Goh K.M."/>
            <person name="Shamsir M.S."/>
            <person name="Lim S.W."/>
        </authorList>
    </citation>
    <scope>NUCLEOTIDE SEQUENCE [LARGE SCALE GENOMIC DNA]</scope>
    <source>
        <strain evidence="11 12">KCTC 52045</strain>
    </source>
</reference>
<comment type="subunit">
    <text evidence="8">Homodimer. Interacts with FtsZ.</text>
</comment>
<evidence type="ECO:0000256" key="4">
    <source>
        <dbReference type="ARBA" id="ARBA00022618"/>
    </source>
</evidence>
<dbReference type="GO" id="GO:0032153">
    <property type="term" value="C:cell division site"/>
    <property type="evidence" value="ECO:0007669"/>
    <property type="project" value="TreeGrafter"/>
</dbReference>
<dbReference type="GO" id="GO:0043093">
    <property type="term" value="P:FtsZ-dependent cytokinesis"/>
    <property type="evidence" value="ECO:0007669"/>
    <property type="project" value="TreeGrafter"/>
</dbReference>
<name>A0A2A8CUR1_9BACT</name>
<dbReference type="AlphaFoldDB" id="A0A2A8CUR1"/>
<dbReference type="SUPFAM" id="SSF102829">
    <property type="entry name" value="Cell division protein ZapA-like"/>
    <property type="match status" value="1"/>
</dbReference>
<comment type="caution">
    <text evidence="11">The sequence shown here is derived from an EMBL/GenBank/DDBJ whole genome shotgun (WGS) entry which is preliminary data.</text>
</comment>
<evidence type="ECO:0000256" key="1">
    <source>
        <dbReference type="ARBA" id="ARBA00004496"/>
    </source>
</evidence>
<proteinExistence type="predicted"/>
<keyword evidence="3" id="KW-0963">Cytoplasm</keyword>
<dbReference type="PANTHER" id="PTHR34981">
    <property type="entry name" value="CELL DIVISION PROTEIN ZAPA"/>
    <property type="match status" value="1"/>
</dbReference>
<evidence type="ECO:0000256" key="2">
    <source>
        <dbReference type="ARBA" id="ARBA00015195"/>
    </source>
</evidence>
<accession>A0A2A8CUR1</accession>
<evidence type="ECO:0000256" key="10">
    <source>
        <dbReference type="SAM" id="MobiDB-lite"/>
    </source>
</evidence>